<protein>
    <submittedName>
        <fullName evidence="5">Cytochrome P450</fullName>
    </submittedName>
</protein>
<organism evidence="5 6">
    <name type="scientific">Maricaulis virginensis</name>
    <dbReference type="NCBI Taxonomy" id="144022"/>
    <lineage>
        <taxon>Bacteria</taxon>
        <taxon>Pseudomonadati</taxon>
        <taxon>Pseudomonadota</taxon>
        <taxon>Alphaproteobacteria</taxon>
        <taxon>Maricaulales</taxon>
        <taxon>Maricaulaceae</taxon>
        <taxon>Maricaulis</taxon>
    </lineage>
</organism>
<dbReference type="PROSITE" id="PS00086">
    <property type="entry name" value="CYTOCHROME_P450"/>
    <property type="match status" value="1"/>
</dbReference>
<dbReference type="GO" id="GO:0004497">
    <property type="term" value="F:monooxygenase activity"/>
    <property type="evidence" value="ECO:0007669"/>
    <property type="project" value="UniProtKB-KW"/>
</dbReference>
<dbReference type="GO" id="GO:0005506">
    <property type="term" value="F:iron ion binding"/>
    <property type="evidence" value="ECO:0007669"/>
    <property type="project" value="InterPro"/>
</dbReference>
<dbReference type="AlphaFoldDB" id="A0A9W6ILD2"/>
<evidence type="ECO:0000256" key="2">
    <source>
        <dbReference type="ARBA" id="ARBA00010617"/>
    </source>
</evidence>
<comment type="cofactor">
    <cofactor evidence="1 3">
        <name>heme</name>
        <dbReference type="ChEBI" id="CHEBI:30413"/>
    </cofactor>
</comment>
<comment type="caution">
    <text evidence="5">The sequence shown here is derived from an EMBL/GenBank/DDBJ whole genome shotgun (WGS) entry which is preliminary data.</text>
</comment>
<comment type="similarity">
    <text evidence="2 4">Belongs to the cytochrome P450 family.</text>
</comment>
<keyword evidence="3 4" id="KW-0349">Heme</keyword>
<dbReference type="Gene3D" id="1.10.630.10">
    <property type="entry name" value="Cytochrome P450"/>
    <property type="match status" value="1"/>
</dbReference>
<dbReference type="SUPFAM" id="SSF48264">
    <property type="entry name" value="Cytochrome P450"/>
    <property type="match status" value="1"/>
</dbReference>
<evidence type="ECO:0000256" key="1">
    <source>
        <dbReference type="ARBA" id="ARBA00001971"/>
    </source>
</evidence>
<dbReference type="Pfam" id="PF00067">
    <property type="entry name" value="p450"/>
    <property type="match status" value="1"/>
</dbReference>
<proteinExistence type="inferred from homology"/>
<dbReference type="EMBL" id="BSFE01000003">
    <property type="protein sequence ID" value="GLK52088.1"/>
    <property type="molecule type" value="Genomic_DNA"/>
</dbReference>
<dbReference type="GO" id="GO:0016705">
    <property type="term" value="F:oxidoreductase activity, acting on paired donors, with incorporation or reduction of molecular oxygen"/>
    <property type="evidence" value="ECO:0007669"/>
    <property type="project" value="InterPro"/>
</dbReference>
<dbReference type="InterPro" id="IPR050121">
    <property type="entry name" value="Cytochrome_P450_monoxygenase"/>
</dbReference>
<dbReference type="InterPro" id="IPR001128">
    <property type="entry name" value="Cyt_P450"/>
</dbReference>
<accession>A0A9W6ILD2</accession>
<evidence type="ECO:0000313" key="5">
    <source>
        <dbReference type="EMBL" id="GLK52088.1"/>
    </source>
</evidence>
<name>A0A9W6ILD2_9PROT</name>
<evidence type="ECO:0000256" key="3">
    <source>
        <dbReference type="PIRSR" id="PIRSR602401-1"/>
    </source>
</evidence>
<keyword evidence="3 4" id="KW-0479">Metal-binding</keyword>
<reference evidence="5" key="1">
    <citation type="journal article" date="2014" name="Int. J. Syst. Evol. Microbiol.">
        <title>Complete genome sequence of Corynebacterium casei LMG S-19264T (=DSM 44701T), isolated from a smear-ripened cheese.</title>
        <authorList>
            <consortium name="US DOE Joint Genome Institute (JGI-PGF)"/>
            <person name="Walter F."/>
            <person name="Albersmeier A."/>
            <person name="Kalinowski J."/>
            <person name="Ruckert C."/>
        </authorList>
    </citation>
    <scope>NUCLEOTIDE SEQUENCE</scope>
    <source>
        <strain evidence="5">VKM B-1513</strain>
    </source>
</reference>
<dbReference type="Proteomes" id="UP001143486">
    <property type="component" value="Unassembled WGS sequence"/>
</dbReference>
<keyword evidence="6" id="KW-1185">Reference proteome</keyword>
<dbReference type="PANTHER" id="PTHR24305:SF166">
    <property type="entry name" value="CYTOCHROME P450 12A4, MITOCHONDRIAL-RELATED"/>
    <property type="match status" value="1"/>
</dbReference>
<dbReference type="GO" id="GO:0020037">
    <property type="term" value="F:heme binding"/>
    <property type="evidence" value="ECO:0007669"/>
    <property type="project" value="InterPro"/>
</dbReference>
<dbReference type="InterPro" id="IPR036396">
    <property type="entry name" value="Cyt_P450_sf"/>
</dbReference>
<gene>
    <name evidence="5" type="ORF">GCM10017621_15960</name>
</gene>
<evidence type="ECO:0000256" key="4">
    <source>
        <dbReference type="RuleBase" id="RU000461"/>
    </source>
</evidence>
<keyword evidence="4" id="KW-0503">Monooxygenase</keyword>
<feature type="binding site" description="axial binding residue" evidence="3">
    <location>
        <position position="405"/>
    </location>
    <ligand>
        <name>heme</name>
        <dbReference type="ChEBI" id="CHEBI:30413"/>
    </ligand>
    <ligandPart>
        <name>Fe</name>
        <dbReference type="ChEBI" id="CHEBI:18248"/>
    </ligandPart>
</feature>
<dbReference type="PRINTS" id="PR00385">
    <property type="entry name" value="P450"/>
</dbReference>
<dbReference type="PRINTS" id="PR00463">
    <property type="entry name" value="EP450I"/>
</dbReference>
<sequence length="458" mass="51325">MNQVFQPPKPPYAVYSGVGKLRPSDYWTYFRAMRRNPLEVWGEHHFSIRLAPFRFLGRSSLIVNDPDAIHHCFVTRSDNFTMNPLRQAVLKPFLRDGLLTAEGETWSKARKAVSPVFTPRKVNAFAPQIRQVCEDAAAAFEAIDGRTIPVSDAMVDLTLDVLIETLFSGDEALDKARFTAGIHQLLEISGIPHPFDLAHLPGWIPRIGQGKSRRVIADLRRQVSGVAAQRRKAPSPEESGRAPDFLDLLLGAGLDDTAVTDNLLTFLAAGHETTARSLAWTLYLLSRAPDVRDRLEAEIDAAALDDTDPATWSQALPWTEAVIKESLRLYPSAPMLARTSREWDIVAGLPVPARTDVLVSTWLLHRQRDIWAEPDSFRPERFLGEAGKAIPRDAYLPFGLGPRVCIGARFAMMEMVIVLACLLRRVRFEFDGPRDPRPVMRITLQPDNEVPMRVSRRG</sequence>
<keyword evidence="3 4" id="KW-0408">Iron</keyword>
<evidence type="ECO:0000313" key="6">
    <source>
        <dbReference type="Proteomes" id="UP001143486"/>
    </source>
</evidence>
<dbReference type="InterPro" id="IPR002401">
    <property type="entry name" value="Cyt_P450_E_grp-I"/>
</dbReference>
<keyword evidence="4" id="KW-0560">Oxidoreductase</keyword>
<reference evidence="5" key="2">
    <citation type="submission" date="2023-01" db="EMBL/GenBank/DDBJ databases">
        <authorList>
            <person name="Sun Q."/>
            <person name="Evtushenko L."/>
        </authorList>
    </citation>
    <scope>NUCLEOTIDE SEQUENCE</scope>
    <source>
        <strain evidence="5">VKM B-1513</strain>
    </source>
</reference>
<dbReference type="PANTHER" id="PTHR24305">
    <property type="entry name" value="CYTOCHROME P450"/>
    <property type="match status" value="1"/>
</dbReference>
<dbReference type="InterPro" id="IPR017972">
    <property type="entry name" value="Cyt_P450_CS"/>
</dbReference>